<keyword evidence="2" id="KW-1185">Reference proteome</keyword>
<dbReference type="Proteomes" id="UP001447516">
    <property type="component" value="Unassembled WGS sequence"/>
</dbReference>
<evidence type="ECO:0000313" key="1">
    <source>
        <dbReference type="EMBL" id="MEN3540673.1"/>
    </source>
</evidence>
<gene>
    <name evidence="1" type="ORF">AAH991_36550</name>
</gene>
<comment type="caution">
    <text evidence="1">The sequence shown here is derived from an EMBL/GenBank/DDBJ whole genome shotgun (WGS) entry which is preliminary data.</text>
</comment>
<dbReference type="EMBL" id="JBDJAW010000056">
    <property type="protein sequence ID" value="MEN3540673.1"/>
    <property type="molecule type" value="Genomic_DNA"/>
</dbReference>
<dbReference type="RefSeq" id="WP_346230520.1">
    <property type="nucleotide sequence ID" value="NZ_JBDJAW010000056.1"/>
</dbReference>
<organism evidence="1 2">
    <name type="scientific">Microbispora maris</name>
    <dbReference type="NCBI Taxonomy" id="3144104"/>
    <lineage>
        <taxon>Bacteria</taxon>
        <taxon>Bacillati</taxon>
        <taxon>Actinomycetota</taxon>
        <taxon>Actinomycetes</taxon>
        <taxon>Streptosporangiales</taxon>
        <taxon>Streptosporangiaceae</taxon>
        <taxon>Microbispora</taxon>
    </lineage>
</organism>
<evidence type="ECO:0000313" key="2">
    <source>
        <dbReference type="Proteomes" id="UP001447516"/>
    </source>
</evidence>
<reference evidence="1 2" key="1">
    <citation type="submission" date="2024-05" db="EMBL/GenBank/DDBJ databases">
        <title>Microbispora sp.ZYX-F-249.</title>
        <authorList>
            <person name="Xie H."/>
        </authorList>
    </citation>
    <scope>NUCLEOTIDE SEQUENCE [LARGE SCALE GENOMIC DNA]</scope>
    <source>
        <strain evidence="1 2">ZYX-F-249</strain>
    </source>
</reference>
<sequence length="50" mass="5160">MPLHNAQPVPPLVPICALVLQVAAWAGAVADIDVVAAAAETPIRRGCYPL</sequence>
<accession>A0ABV0AZI4</accession>
<protein>
    <submittedName>
        <fullName evidence="1">Uncharacterized protein</fullName>
    </submittedName>
</protein>
<name>A0ABV0AZI4_9ACTN</name>
<proteinExistence type="predicted"/>